<dbReference type="OrthoDB" id="9803892at2"/>
<accession>A0A4R7Q9I8</accession>
<evidence type="ECO:0000313" key="8">
    <source>
        <dbReference type="EMBL" id="TDU43541.1"/>
    </source>
</evidence>
<gene>
    <name evidence="8" type="ORF">BXY82_0955</name>
</gene>
<dbReference type="EMBL" id="SOBW01000007">
    <property type="protein sequence ID" value="TDU43541.1"/>
    <property type="molecule type" value="Genomic_DNA"/>
</dbReference>
<name>A0A4R7Q9I8_9FLAO</name>
<dbReference type="RefSeq" id="WP_133756991.1">
    <property type="nucleotide sequence ID" value="NZ_SOBW01000007.1"/>
</dbReference>
<dbReference type="UniPathway" id="UPA00124"/>
<dbReference type="NCBIfam" id="TIGR01214">
    <property type="entry name" value="rmlD"/>
    <property type="match status" value="1"/>
</dbReference>
<feature type="domain" description="RmlD-like substrate binding" evidence="7">
    <location>
        <begin position="4"/>
        <end position="284"/>
    </location>
</feature>
<sequence length="289" mass="32740">MKTNILVTGSNGQLGSSIRSIADQYPNLNFIFVDRTVVDITNRTSVLAFFERNFIHWCINCAAYTAVDKAEEEEDIAHSVNVIGVKYLAQACNDYKVKLIHISTDFVFDGTGHTPYTETDETQPINVYGQTKLEGEVAIASILEQHFVLRTSWLYSEFGNNFMRTMLRLSKEKEELKIVNDQIGTPTYAGDLAIFIVKLIELDSHHYGIYHYSNAGVASWYDFAKAIFDLNQISISVIPIPSTDFPTPAIRPKYSVLDKTKVSLEFNIEIPQWRHSLEKALNAFNKLVP</sequence>
<dbReference type="EC" id="1.1.1.133" evidence="3 6"/>
<dbReference type="GO" id="GO:0019305">
    <property type="term" value="P:dTDP-rhamnose biosynthetic process"/>
    <property type="evidence" value="ECO:0007669"/>
    <property type="project" value="UniProtKB-UniPathway"/>
</dbReference>
<dbReference type="GO" id="GO:0008831">
    <property type="term" value="F:dTDP-4-dehydrorhamnose reductase activity"/>
    <property type="evidence" value="ECO:0007669"/>
    <property type="project" value="UniProtKB-EC"/>
</dbReference>
<comment type="pathway">
    <text evidence="1 6">Carbohydrate biosynthesis; dTDP-L-rhamnose biosynthesis.</text>
</comment>
<keyword evidence="9" id="KW-1185">Reference proteome</keyword>
<dbReference type="Proteomes" id="UP000294689">
    <property type="component" value="Unassembled WGS sequence"/>
</dbReference>
<dbReference type="CDD" id="cd05254">
    <property type="entry name" value="dTDP_HR_like_SDR_e"/>
    <property type="match status" value="1"/>
</dbReference>
<evidence type="ECO:0000256" key="5">
    <source>
        <dbReference type="ARBA" id="ARBA00048200"/>
    </source>
</evidence>
<evidence type="ECO:0000256" key="4">
    <source>
        <dbReference type="ARBA" id="ARBA00017099"/>
    </source>
</evidence>
<dbReference type="InterPro" id="IPR005913">
    <property type="entry name" value="dTDP_dehydrorham_reduct"/>
</dbReference>
<dbReference type="GO" id="GO:0005829">
    <property type="term" value="C:cytosol"/>
    <property type="evidence" value="ECO:0007669"/>
    <property type="project" value="TreeGrafter"/>
</dbReference>
<evidence type="ECO:0000256" key="6">
    <source>
        <dbReference type="RuleBase" id="RU364082"/>
    </source>
</evidence>
<dbReference type="InterPro" id="IPR029903">
    <property type="entry name" value="RmlD-like-bd"/>
</dbReference>
<keyword evidence="6" id="KW-0560">Oxidoreductase</keyword>
<dbReference type="SUPFAM" id="SSF51735">
    <property type="entry name" value="NAD(P)-binding Rossmann-fold domains"/>
    <property type="match status" value="1"/>
</dbReference>
<evidence type="ECO:0000256" key="2">
    <source>
        <dbReference type="ARBA" id="ARBA00010944"/>
    </source>
</evidence>
<dbReference type="Pfam" id="PF04321">
    <property type="entry name" value="RmlD_sub_bind"/>
    <property type="match status" value="1"/>
</dbReference>
<dbReference type="PANTHER" id="PTHR10491:SF4">
    <property type="entry name" value="METHIONINE ADENOSYLTRANSFERASE 2 SUBUNIT BETA"/>
    <property type="match status" value="1"/>
</dbReference>
<comment type="caution">
    <text evidence="8">The sequence shown here is derived from an EMBL/GenBank/DDBJ whole genome shotgun (WGS) entry which is preliminary data.</text>
</comment>
<comment type="function">
    <text evidence="6">Catalyzes the reduction of dTDP-6-deoxy-L-lyxo-4-hexulose to yield dTDP-L-rhamnose.</text>
</comment>
<dbReference type="InterPro" id="IPR036291">
    <property type="entry name" value="NAD(P)-bd_dom_sf"/>
</dbReference>
<evidence type="ECO:0000256" key="1">
    <source>
        <dbReference type="ARBA" id="ARBA00004781"/>
    </source>
</evidence>
<dbReference type="AlphaFoldDB" id="A0A4R7Q9I8"/>
<dbReference type="Gene3D" id="3.90.25.10">
    <property type="entry name" value="UDP-galactose 4-epimerase, domain 1"/>
    <property type="match status" value="1"/>
</dbReference>
<organism evidence="8 9">
    <name type="scientific">Gelidibacter sediminis</name>
    <dbReference type="NCBI Taxonomy" id="1608710"/>
    <lineage>
        <taxon>Bacteria</taxon>
        <taxon>Pseudomonadati</taxon>
        <taxon>Bacteroidota</taxon>
        <taxon>Flavobacteriia</taxon>
        <taxon>Flavobacteriales</taxon>
        <taxon>Flavobacteriaceae</taxon>
        <taxon>Gelidibacter</taxon>
    </lineage>
</organism>
<comment type="catalytic activity">
    <reaction evidence="5">
        <text>dTDP-beta-L-rhamnose + NADP(+) = dTDP-4-dehydro-beta-L-rhamnose + NADPH + H(+)</text>
        <dbReference type="Rhea" id="RHEA:21796"/>
        <dbReference type="ChEBI" id="CHEBI:15378"/>
        <dbReference type="ChEBI" id="CHEBI:57510"/>
        <dbReference type="ChEBI" id="CHEBI:57783"/>
        <dbReference type="ChEBI" id="CHEBI:58349"/>
        <dbReference type="ChEBI" id="CHEBI:62830"/>
        <dbReference type="EC" id="1.1.1.133"/>
    </reaction>
</comment>
<keyword evidence="6" id="KW-0521">NADP</keyword>
<reference evidence="8 9" key="1">
    <citation type="submission" date="2019-03" db="EMBL/GenBank/DDBJ databases">
        <title>Genomic Encyclopedia of Archaeal and Bacterial Type Strains, Phase II (KMG-II): from individual species to whole genera.</title>
        <authorList>
            <person name="Goeker M."/>
        </authorList>
    </citation>
    <scope>NUCLEOTIDE SEQUENCE [LARGE SCALE GENOMIC DNA]</scope>
    <source>
        <strain evidence="8 9">DSM 28135</strain>
    </source>
</reference>
<comment type="similarity">
    <text evidence="2 6">Belongs to the dTDP-4-dehydrorhamnose reductase family.</text>
</comment>
<proteinExistence type="inferred from homology"/>
<evidence type="ECO:0000256" key="3">
    <source>
        <dbReference type="ARBA" id="ARBA00012929"/>
    </source>
</evidence>
<dbReference type="PANTHER" id="PTHR10491">
    <property type="entry name" value="DTDP-4-DEHYDRORHAMNOSE REDUCTASE"/>
    <property type="match status" value="1"/>
</dbReference>
<evidence type="ECO:0000259" key="7">
    <source>
        <dbReference type="Pfam" id="PF04321"/>
    </source>
</evidence>
<protein>
    <recommendedName>
        <fullName evidence="4 6">dTDP-4-dehydrorhamnose reductase</fullName>
        <ecNumber evidence="3 6">1.1.1.133</ecNumber>
    </recommendedName>
</protein>
<evidence type="ECO:0000313" key="9">
    <source>
        <dbReference type="Proteomes" id="UP000294689"/>
    </source>
</evidence>
<dbReference type="Gene3D" id="3.40.50.720">
    <property type="entry name" value="NAD(P)-binding Rossmann-like Domain"/>
    <property type="match status" value="1"/>
</dbReference>